<feature type="transmembrane region" description="Helical" evidence="1">
    <location>
        <begin position="6"/>
        <end position="23"/>
    </location>
</feature>
<proteinExistence type="predicted"/>
<dbReference type="Proteomes" id="UP001597013">
    <property type="component" value="Unassembled WGS sequence"/>
</dbReference>
<organism evidence="2 3">
    <name type="scientific">Winogradskyella litorisediminis</name>
    <dbReference type="NCBI Taxonomy" id="1156618"/>
    <lineage>
        <taxon>Bacteria</taxon>
        <taxon>Pseudomonadati</taxon>
        <taxon>Bacteroidota</taxon>
        <taxon>Flavobacteriia</taxon>
        <taxon>Flavobacteriales</taxon>
        <taxon>Flavobacteriaceae</taxon>
        <taxon>Winogradskyella</taxon>
    </lineage>
</organism>
<protein>
    <submittedName>
        <fullName evidence="2">Uncharacterized protein</fullName>
    </submittedName>
</protein>
<keyword evidence="1" id="KW-1133">Transmembrane helix</keyword>
<evidence type="ECO:0000313" key="3">
    <source>
        <dbReference type="Proteomes" id="UP001597013"/>
    </source>
</evidence>
<dbReference type="RefSeq" id="WP_386129054.1">
    <property type="nucleotide sequence ID" value="NZ_JBHTJL010000009.1"/>
</dbReference>
<sequence length="197" mass="23266">MPYRLISALTIIFYFTFSVTLIGQEKNEKEERIDFVELPISIQNISKSLPDNAKRIKYYLEVDGSKKSFEIKLKYKSVRYSIEFSEEGELEDIEVLSKFKDIEDSIKTQITSYFEKNFEKHKIIKLQHQYIFNNTSSASEFMKIIMSENDKTLPNFELIVEVKTLEKRELREITFNPTGNFISSRIVNPSAYDYVLY</sequence>
<dbReference type="Gene3D" id="3.40.1420.30">
    <property type="match status" value="1"/>
</dbReference>
<gene>
    <name evidence="2" type="ORF">ACFQ1Q_06230</name>
</gene>
<reference evidence="3" key="1">
    <citation type="journal article" date="2019" name="Int. J. Syst. Evol. Microbiol.">
        <title>The Global Catalogue of Microorganisms (GCM) 10K type strain sequencing project: providing services to taxonomists for standard genome sequencing and annotation.</title>
        <authorList>
            <consortium name="The Broad Institute Genomics Platform"/>
            <consortium name="The Broad Institute Genome Sequencing Center for Infectious Disease"/>
            <person name="Wu L."/>
            <person name="Ma J."/>
        </authorList>
    </citation>
    <scope>NUCLEOTIDE SEQUENCE [LARGE SCALE GENOMIC DNA]</scope>
    <source>
        <strain evidence="3">CCUG 62215</strain>
    </source>
</reference>
<keyword evidence="1" id="KW-0812">Transmembrane</keyword>
<name>A0ABW3N549_9FLAO</name>
<evidence type="ECO:0000313" key="2">
    <source>
        <dbReference type="EMBL" id="MFD1062838.1"/>
    </source>
</evidence>
<accession>A0ABW3N549</accession>
<keyword evidence="1" id="KW-0472">Membrane</keyword>
<evidence type="ECO:0000256" key="1">
    <source>
        <dbReference type="SAM" id="Phobius"/>
    </source>
</evidence>
<keyword evidence="3" id="KW-1185">Reference proteome</keyword>
<dbReference type="SUPFAM" id="SSF160574">
    <property type="entry name" value="BT0923-like"/>
    <property type="match status" value="1"/>
</dbReference>
<comment type="caution">
    <text evidence="2">The sequence shown here is derived from an EMBL/GenBank/DDBJ whole genome shotgun (WGS) entry which is preliminary data.</text>
</comment>
<dbReference type="EMBL" id="JBHTJL010000009">
    <property type="protein sequence ID" value="MFD1062838.1"/>
    <property type="molecule type" value="Genomic_DNA"/>
</dbReference>